<dbReference type="EMBL" id="JBBKXX010000003">
    <property type="protein sequence ID" value="MFD3409061.1"/>
    <property type="molecule type" value="Genomic_DNA"/>
</dbReference>
<organism evidence="2 3">
    <name type="scientific">Aquirufa esocilacus</name>
    <dbReference type="NCBI Taxonomy" id="3096513"/>
    <lineage>
        <taxon>Bacteria</taxon>
        <taxon>Pseudomonadati</taxon>
        <taxon>Bacteroidota</taxon>
        <taxon>Cytophagia</taxon>
        <taxon>Cytophagales</taxon>
        <taxon>Flectobacillaceae</taxon>
        <taxon>Aquirufa</taxon>
    </lineage>
</organism>
<keyword evidence="3" id="KW-1185">Reference proteome</keyword>
<dbReference type="PANTHER" id="PTHR16504">
    <property type="entry name" value="5'(3')-DEOXYRIBONUCLEOTIDASE"/>
    <property type="match status" value="1"/>
</dbReference>
<dbReference type="SFLD" id="SFLDG01126">
    <property type="entry name" value="C1.2:_Nucleotidase_Like"/>
    <property type="match status" value="1"/>
</dbReference>
<dbReference type="PANTHER" id="PTHR16504:SF4">
    <property type="entry name" value="5'(3')-DEOXYRIBONUCLEOTIDASE"/>
    <property type="match status" value="1"/>
</dbReference>
<evidence type="ECO:0000313" key="2">
    <source>
        <dbReference type="EMBL" id="MFD3409061.1"/>
    </source>
</evidence>
<dbReference type="RefSeq" id="WP_377981406.1">
    <property type="nucleotide sequence ID" value="NZ_JBBKXX010000003.1"/>
</dbReference>
<dbReference type="InterPro" id="IPR010708">
    <property type="entry name" value="5'(3')-deoxyribonucleotidase"/>
</dbReference>
<proteinExistence type="inferred from homology"/>
<reference evidence="2 3" key="1">
    <citation type="submission" date="2024-03" db="EMBL/GenBank/DDBJ databases">
        <title>Aquirufa genome sequencing.</title>
        <authorList>
            <person name="Pitt A."/>
            <person name="Hahn M.W."/>
        </authorList>
    </citation>
    <scope>NUCLEOTIDE SEQUENCE [LARGE SCALE GENOMIC DNA]</scope>
    <source>
        <strain evidence="2 3">HETE-83D</strain>
    </source>
</reference>
<protein>
    <submittedName>
        <fullName evidence="2">Uncharacterized protein</fullName>
    </submittedName>
</protein>
<accession>A0ABW6DTN4</accession>
<dbReference type="SUPFAM" id="SSF56784">
    <property type="entry name" value="HAD-like"/>
    <property type="match status" value="1"/>
</dbReference>
<evidence type="ECO:0000313" key="3">
    <source>
        <dbReference type="Proteomes" id="UP001598019"/>
    </source>
</evidence>
<dbReference type="SFLD" id="SFLDG01145">
    <property type="entry name" value="C1.2.1"/>
    <property type="match status" value="1"/>
</dbReference>
<dbReference type="SFLD" id="SFLDS00003">
    <property type="entry name" value="Haloacid_Dehalogenase"/>
    <property type="match status" value="1"/>
</dbReference>
<name>A0ABW6DTN4_9BACT</name>
<dbReference type="Pfam" id="PF06941">
    <property type="entry name" value="NT5C"/>
    <property type="match status" value="1"/>
</dbReference>
<comment type="similarity">
    <text evidence="1">Belongs to the 5'(3')-deoxyribonucleotidase family.</text>
</comment>
<evidence type="ECO:0000256" key="1">
    <source>
        <dbReference type="ARBA" id="ARBA00009589"/>
    </source>
</evidence>
<comment type="caution">
    <text evidence="2">The sequence shown here is derived from an EMBL/GenBank/DDBJ whole genome shotgun (WGS) entry which is preliminary data.</text>
</comment>
<sequence length="160" mass="18776">MSHRKIIYIDMDGVIVDFQGQIDYHFESNPEYKSIYQHNPDEIPGIFRNPKPINGAIASIFKLADSGLYELFIATSATWGNVESAMHKREWIEEHFQDLFKKKMIITHRKDLLIGDYLIDDREANGAKDFKGELIPFGWAYETESWNTYRTWDDVLKKLL</sequence>
<dbReference type="InterPro" id="IPR023214">
    <property type="entry name" value="HAD_sf"/>
</dbReference>
<dbReference type="Gene3D" id="3.40.50.1000">
    <property type="entry name" value="HAD superfamily/HAD-like"/>
    <property type="match status" value="1"/>
</dbReference>
<dbReference type="Proteomes" id="UP001598019">
    <property type="component" value="Unassembled WGS sequence"/>
</dbReference>
<gene>
    <name evidence="2" type="ORF">SKC37_10360</name>
</gene>
<dbReference type="InterPro" id="IPR036412">
    <property type="entry name" value="HAD-like_sf"/>
</dbReference>